<dbReference type="PANTHER" id="PTHR36842:SF1">
    <property type="entry name" value="PROTEIN TOLB"/>
    <property type="match status" value="1"/>
</dbReference>
<evidence type="ECO:0008006" key="3">
    <source>
        <dbReference type="Google" id="ProtNLM"/>
    </source>
</evidence>
<evidence type="ECO:0000313" key="2">
    <source>
        <dbReference type="EMBL" id="GAJ09593.1"/>
    </source>
</evidence>
<proteinExistence type="inferred from homology"/>
<protein>
    <recommendedName>
        <fullName evidence="3">Dipeptidylpeptidase IV N-terminal domain-containing protein</fullName>
    </recommendedName>
</protein>
<feature type="non-terminal residue" evidence="2">
    <location>
        <position position="247"/>
    </location>
</feature>
<feature type="non-terminal residue" evidence="2">
    <location>
        <position position="1"/>
    </location>
</feature>
<dbReference type="AlphaFoldDB" id="X1TW85"/>
<dbReference type="PANTHER" id="PTHR36842">
    <property type="entry name" value="PROTEIN TOLB HOMOLOG"/>
    <property type="match status" value="1"/>
</dbReference>
<comment type="similarity">
    <text evidence="1">Belongs to the TolB family.</text>
</comment>
<dbReference type="Pfam" id="PF07676">
    <property type="entry name" value="PD40"/>
    <property type="match status" value="4"/>
</dbReference>
<dbReference type="InterPro" id="IPR011659">
    <property type="entry name" value="WD40"/>
</dbReference>
<dbReference type="EMBL" id="BARW01030778">
    <property type="protein sequence ID" value="GAJ09593.1"/>
    <property type="molecule type" value="Genomic_DNA"/>
</dbReference>
<organism evidence="2">
    <name type="scientific">marine sediment metagenome</name>
    <dbReference type="NCBI Taxonomy" id="412755"/>
    <lineage>
        <taxon>unclassified sequences</taxon>
        <taxon>metagenomes</taxon>
        <taxon>ecological metagenomes</taxon>
    </lineage>
</organism>
<sequence>VERGEKGKSAITVMAPDGKGKRKVWEYEVSNASLGVSTVGNTIEWSPDGSKIAFLATLEPYDKDAKVKVITRLQYKAFFGNSDMRRRHIFVVSPLGEERPTQLTFGDYDEHSIAWSPDGKEISFVSNRTGKADLNMHLDIYAVDVANKEIRRITESVGAEYYPKWSPDGTKIAYTATTRGNTSNESTPEDRHIWVVNSDGSGPRDITGDFDRPCTAPYWSPDGGRIYFTTSDRGKTAICSASPEGGD</sequence>
<comment type="caution">
    <text evidence="2">The sequence shown here is derived from an EMBL/GenBank/DDBJ whole genome shotgun (WGS) entry which is preliminary data.</text>
</comment>
<accession>X1TW85</accession>
<dbReference type="SUPFAM" id="SSF82171">
    <property type="entry name" value="DPP6 N-terminal domain-like"/>
    <property type="match status" value="1"/>
</dbReference>
<gene>
    <name evidence="2" type="ORF">S12H4_49116</name>
</gene>
<evidence type="ECO:0000256" key="1">
    <source>
        <dbReference type="ARBA" id="ARBA00009820"/>
    </source>
</evidence>
<reference evidence="2" key="1">
    <citation type="journal article" date="2014" name="Front. Microbiol.">
        <title>High frequency of phylogenetically diverse reductive dehalogenase-homologous genes in deep subseafloor sedimentary metagenomes.</title>
        <authorList>
            <person name="Kawai M."/>
            <person name="Futagami T."/>
            <person name="Toyoda A."/>
            <person name="Takaki Y."/>
            <person name="Nishi S."/>
            <person name="Hori S."/>
            <person name="Arai W."/>
            <person name="Tsubouchi T."/>
            <person name="Morono Y."/>
            <person name="Uchiyama I."/>
            <person name="Ito T."/>
            <person name="Fujiyama A."/>
            <person name="Inagaki F."/>
            <person name="Takami H."/>
        </authorList>
    </citation>
    <scope>NUCLEOTIDE SEQUENCE</scope>
    <source>
        <strain evidence="2">Expedition CK06-06</strain>
    </source>
</reference>
<dbReference type="InterPro" id="IPR011042">
    <property type="entry name" value="6-blade_b-propeller_TolB-like"/>
</dbReference>
<name>X1TW85_9ZZZZ</name>
<dbReference type="Gene3D" id="2.120.10.30">
    <property type="entry name" value="TolB, C-terminal domain"/>
    <property type="match status" value="1"/>
</dbReference>